<dbReference type="AlphaFoldDB" id="A0A0F9NCP7"/>
<accession>A0A0F9NCP7</accession>
<reference evidence="1" key="1">
    <citation type="journal article" date="2015" name="Nature">
        <title>Complex archaea that bridge the gap between prokaryotes and eukaryotes.</title>
        <authorList>
            <person name="Spang A."/>
            <person name="Saw J.H."/>
            <person name="Jorgensen S.L."/>
            <person name="Zaremba-Niedzwiedzka K."/>
            <person name="Martijn J."/>
            <person name="Lind A.E."/>
            <person name="van Eijk R."/>
            <person name="Schleper C."/>
            <person name="Guy L."/>
            <person name="Ettema T.J."/>
        </authorList>
    </citation>
    <scope>NUCLEOTIDE SEQUENCE</scope>
</reference>
<dbReference type="EMBL" id="LAZR01004312">
    <property type="protein sequence ID" value="KKN09737.1"/>
    <property type="molecule type" value="Genomic_DNA"/>
</dbReference>
<protein>
    <submittedName>
        <fullName evidence="1">Uncharacterized protein</fullName>
    </submittedName>
</protein>
<proteinExistence type="predicted"/>
<organism evidence="1">
    <name type="scientific">marine sediment metagenome</name>
    <dbReference type="NCBI Taxonomy" id="412755"/>
    <lineage>
        <taxon>unclassified sequences</taxon>
        <taxon>metagenomes</taxon>
        <taxon>ecological metagenomes</taxon>
    </lineage>
</organism>
<gene>
    <name evidence="1" type="ORF">LCGC14_1043690</name>
</gene>
<sequence>MDKVAVGSIADSKPSFVVSVQAAAALTVGAGELVIAVGTNIKNINNQRVISGLEFARDTLREAQYPVGVGQFNVVTGEPPSNVNGAYVITNPAVIGILHTEDEVVIAYDLAFYDAGNSTNFLNIINRAIEVFQEQILKLN</sequence>
<name>A0A0F9NCP7_9ZZZZ</name>
<evidence type="ECO:0000313" key="1">
    <source>
        <dbReference type="EMBL" id="KKN09737.1"/>
    </source>
</evidence>
<comment type="caution">
    <text evidence="1">The sequence shown here is derived from an EMBL/GenBank/DDBJ whole genome shotgun (WGS) entry which is preliminary data.</text>
</comment>